<dbReference type="SMART" id="SM00046">
    <property type="entry name" value="DAGKc"/>
    <property type="match status" value="1"/>
</dbReference>
<dbReference type="PROSITE" id="PS50146">
    <property type="entry name" value="DAGK"/>
    <property type="match status" value="1"/>
</dbReference>
<proteinExistence type="inferred from homology"/>
<dbReference type="GO" id="GO:0004143">
    <property type="term" value="F:ATP-dependent diacylglycerol kinase activity"/>
    <property type="evidence" value="ECO:0007669"/>
    <property type="project" value="UniProtKB-EC"/>
</dbReference>
<feature type="region of interest" description="Disordered" evidence="10">
    <location>
        <begin position="228"/>
        <end position="254"/>
    </location>
</feature>
<protein>
    <recommendedName>
        <fullName evidence="9">Diacylglycerol kinase</fullName>
        <shortName evidence="9">DAG kinase</shortName>
        <ecNumber evidence="9">2.7.1.107</ecNumber>
    </recommendedName>
</protein>
<dbReference type="Pfam" id="PF00609">
    <property type="entry name" value="DAGK_acc"/>
    <property type="match status" value="1"/>
</dbReference>
<evidence type="ECO:0000256" key="6">
    <source>
        <dbReference type="ARBA" id="ARBA00022821"/>
    </source>
</evidence>
<keyword evidence="6" id="KW-0611">Plant defense</keyword>
<name>A0A6J1BZ41_MOMCH</name>
<keyword evidence="4 9" id="KW-0547">Nucleotide-binding</keyword>
<dbReference type="GO" id="GO:0016020">
    <property type="term" value="C:membrane"/>
    <property type="evidence" value="ECO:0007669"/>
    <property type="project" value="TreeGrafter"/>
</dbReference>
<keyword evidence="8" id="KW-0346">Stress response</keyword>
<feature type="domain" description="DAGKc" evidence="11">
    <location>
        <begin position="70"/>
        <end position="227"/>
    </location>
</feature>
<dbReference type="InterPro" id="IPR001206">
    <property type="entry name" value="Diacylglycerol_kinase_cat_dom"/>
</dbReference>
<keyword evidence="12" id="KW-1185">Reference proteome</keyword>
<evidence type="ECO:0000256" key="4">
    <source>
        <dbReference type="ARBA" id="ARBA00022741"/>
    </source>
</evidence>
<dbReference type="FunFam" id="3.40.50.10330:FF:000023">
    <property type="entry name" value="diacylglycerol kinase"/>
    <property type="match status" value="1"/>
</dbReference>
<dbReference type="PANTHER" id="PTHR11255:SF80">
    <property type="entry name" value="EYE-SPECIFIC DIACYLGLYCEROL KINASE"/>
    <property type="match status" value="1"/>
</dbReference>
<dbReference type="InterPro" id="IPR000756">
    <property type="entry name" value="Diacylglycerol_kin_accessory"/>
</dbReference>
<dbReference type="InterPro" id="IPR016961">
    <property type="entry name" value="Diacylglycerol_kinase_pln"/>
</dbReference>
<keyword evidence="7 9" id="KW-0067">ATP-binding</keyword>
<dbReference type="GO" id="GO:0005524">
    <property type="term" value="F:ATP binding"/>
    <property type="evidence" value="ECO:0007669"/>
    <property type="project" value="UniProtKB-KW"/>
</dbReference>
<dbReference type="PANTHER" id="PTHR11255">
    <property type="entry name" value="DIACYLGLYCEROL KINASE"/>
    <property type="match status" value="1"/>
</dbReference>
<organism evidence="12 13">
    <name type="scientific">Momordica charantia</name>
    <name type="common">Bitter gourd</name>
    <name type="synonym">Balsam pear</name>
    <dbReference type="NCBI Taxonomy" id="3673"/>
    <lineage>
        <taxon>Eukaryota</taxon>
        <taxon>Viridiplantae</taxon>
        <taxon>Streptophyta</taxon>
        <taxon>Embryophyta</taxon>
        <taxon>Tracheophyta</taxon>
        <taxon>Spermatophyta</taxon>
        <taxon>Magnoliopsida</taxon>
        <taxon>eudicotyledons</taxon>
        <taxon>Gunneridae</taxon>
        <taxon>Pentapetalae</taxon>
        <taxon>rosids</taxon>
        <taxon>fabids</taxon>
        <taxon>Cucurbitales</taxon>
        <taxon>Cucurbitaceae</taxon>
        <taxon>Momordiceae</taxon>
        <taxon>Momordica</taxon>
    </lineage>
</organism>
<evidence type="ECO:0000256" key="8">
    <source>
        <dbReference type="ARBA" id="ARBA00023016"/>
    </source>
</evidence>
<comment type="subunit">
    <text evidence="2">Monomer.</text>
</comment>
<dbReference type="PIRSF" id="PIRSF030829">
    <property type="entry name" value="Diacylglycerol_kinase_pln"/>
    <property type="match status" value="1"/>
</dbReference>
<keyword evidence="3 9" id="KW-0808">Transferase</keyword>
<evidence type="ECO:0000313" key="12">
    <source>
        <dbReference type="Proteomes" id="UP000504603"/>
    </source>
</evidence>
<dbReference type="Gene3D" id="3.40.50.10330">
    <property type="entry name" value="Probable inorganic polyphosphate/atp-NAD kinase, domain 1"/>
    <property type="match status" value="1"/>
</dbReference>
<gene>
    <name evidence="13" type="primary">LOC111006923</name>
</gene>
<evidence type="ECO:0000256" key="10">
    <source>
        <dbReference type="SAM" id="MobiDB-lite"/>
    </source>
</evidence>
<dbReference type="KEGG" id="mcha:111006923"/>
<comment type="catalytic activity">
    <reaction evidence="9">
        <text>a 1,2-diacyl-sn-glycerol + ATP = a 1,2-diacyl-sn-glycero-3-phosphate + ADP + H(+)</text>
        <dbReference type="Rhea" id="RHEA:10272"/>
        <dbReference type="ChEBI" id="CHEBI:15378"/>
        <dbReference type="ChEBI" id="CHEBI:17815"/>
        <dbReference type="ChEBI" id="CHEBI:30616"/>
        <dbReference type="ChEBI" id="CHEBI:58608"/>
        <dbReference type="ChEBI" id="CHEBI:456216"/>
        <dbReference type="EC" id="2.7.1.107"/>
    </reaction>
</comment>
<evidence type="ECO:0000256" key="9">
    <source>
        <dbReference type="RuleBase" id="RU361128"/>
    </source>
</evidence>
<dbReference type="RefSeq" id="XP_022134720.1">
    <property type="nucleotide sequence ID" value="XM_022279028.1"/>
</dbReference>
<evidence type="ECO:0000256" key="2">
    <source>
        <dbReference type="ARBA" id="ARBA00011245"/>
    </source>
</evidence>
<dbReference type="SUPFAM" id="SSF111331">
    <property type="entry name" value="NAD kinase/diacylglycerol kinase-like"/>
    <property type="match status" value="1"/>
</dbReference>
<reference evidence="13" key="1">
    <citation type="submission" date="2025-08" db="UniProtKB">
        <authorList>
            <consortium name="RefSeq"/>
        </authorList>
    </citation>
    <scope>IDENTIFICATION</scope>
    <source>
        <strain evidence="13">OHB3-1</strain>
    </source>
</reference>
<evidence type="ECO:0000256" key="3">
    <source>
        <dbReference type="ARBA" id="ARBA00022679"/>
    </source>
</evidence>
<comment type="similarity">
    <text evidence="1 9">Belongs to the eukaryotic diacylglycerol kinase family.</text>
</comment>
<dbReference type="Proteomes" id="UP000504603">
    <property type="component" value="Unplaced"/>
</dbReference>
<dbReference type="EC" id="2.7.1.107" evidence="9"/>
<dbReference type="OrthoDB" id="242257at2759"/>
<dbReference type="SMART" id="SM00045">
    <property type="entry name" value="DAGKa"/>
    <property type="match status" value="1"/>
</dbReference>
<evidence type="ECO:0000256" key="5">
    <source>
        <dbReference type="ARBA" id="ARBA00022777"/>
    </source>
</evidence>
<dbReference type="AlphaFoldDB" id="A0A6J1BZ41"/>
<evidence type="ECO:0000256" key="7">
    <source>
        <dbReference type="ARBA" id="ARBA00022840"/>
    </source>
</evidence>
<evidence type="ECO:0000256" key="1">
    <source>
        <dbReference type="ARBA" id="ARBA00009280"/>
    </source>
</evidence>
<dbReference type="Pfam" id="PF00781">
    <property type="entry name" value="DAGK_cat"/>
    <property type="match status" value="1"/>
</dbReference>
<evidence type="ECO:0000313" key="13">
    <source>
        <dbReference type="RefSeq" id="XP_022134720.1"/>
    </source>
</evidence>
<dbReference type="GeneID" id="111006923"/>
<dbReference type="GO" id="GO:0007200">
    <property type="term" value="P:phospholipase C-activating G protein-coupled receptor signaling pathway"/>
    <property type="evidence" value="ECO:0007669"/>
    <property type="project" value="InterPro"/>
</dbReference>
<evidence type="ECO:0000259" key="11">
    <source>
        <dbReference type="PROSITE" id="PS50146"/>
    </source>
</evidence>
<keyword evidence="5 9" id="KW-0418">Kinase</keyword>
<sequence>MDSTADDVTIAARSSLIDSLRGCGLSGIPIDKAHLKANLIMPQYLRLALRDSIRFKDPTAKITTPENVLPPEAPLVVFINPRSGGRHGQKLKQRLQHLISDEQVFDLLDVKPHEFVQYGLRCLEILSDLGDACAKQTRQKLRVMVAGGDGTVGWVLGSLAELHKQDRSPVLPVGIIPLGTGNDLSRSFGWGGSFPFAWKYAVKRSLHRATSGQVRSLDSWHVSLSMPAGEKVEPPHSLKQVTQESDLNEPPVHDDKGDLPTKLACYEGVFYNYFSIGMDAQVAYGFHHLRNKRPYLAQGPVTNKLIYSGYSCTQGWFFTSCSKDPNLRGLKNILRIHIKKVNCSDWEKIPVPSSVRSIVALNLHNYASGRNPWGKPKPEYLEKRGFVEAHADDGLLEIFGLKQGWHTSFVMVDIISAKHIAQAAAIRIEIRGGKRKKACLQMDGEPWKQQISKDSSTFVEIKRVPFQSLMINGD</sequence>
<dbReference type="InterPro" id="IPR017438">
    <property type="entry name" value="ATP-NAD_kinase_N"/>
</dbReference>
<dbReference type="FunFam" id="2.60.200.40:FF:000011">
    <property type="entry name" value="diacylglycerol kinase"/>
    <property type="match status" value="1"/>
</dbReference>
<dbReference type="InterPro" id="IPR037607">
    <property type="entry name" value="DGK"/>
</dbReference>
<dbReference type="Gene3D" id="2.60.200.40">
    <property type="match status" value="1"/>
</dbReference>
<accession>A0A6J1BZ41</accession>
<dbReference type="InterPro" id="IPR016064">
    <property type="entry name" value="NAD/diacylglycerol_kinase_sf"/>
</dbReference>
<dbReference type="GO" id="GO:0006952">
    <property type="term" value="P:defense response"/>
    <property type="evidence" value="ECO:0007669"/>
    <property type="project" value="UniProtKB-KW"/>
</dbReference>